<keyword evidence="1 4" id="KW-0808">Transferase</keyword>
<evidence type="ECO:0000256" key="1">
    <source>
        <dbReference type="ARBA" id="ARBA00022679"/>
    </source>
</evidence>
<evidence type="ECO:0000313" key="6">
    <source>
        <dbReference type="EMBL" id="SEM53746.1"/>
    </source>
</evidence>
<dbReference type="InterPro" id="IPR016036">
    <property type="entry name" value="Malonyl_transacylase_ACP-bd"/>
</dbReference>
<dbReference type="InterPro" id="IPR016035">
    <property type="entry name" value="Acyl_Trfase/lysoPLipase"/>
</dbReference>
<dbReference type="PANTHER" id="PTHR42681">
    <property type="entry name" value="MALONYL-COA-ACYL CARRIER PROTEIN TRANSACYLASE, MITOCHONDRIAL"/>
    <property type="match status" value="1"/>
</dbReference>
<dbReference type="Gene3D" id="3.40.366.10">
    <property type="entry name" value="Malonyl-Coenzyme A Acyl Carrier Protein, domain 2"/>
    <property type="match status" value="1"/>
</dbReference>
<dbReference type="SMART" id="SM00827">
    <property type="entry name" value="PKS_AT"/>
    <property type="match status" value="1"/>
</dbReference>
<evidence type="ECO:0000313" key="7">
    <source>
        <dbReference type="Proteomes" id="UP000182089"/>
    </source>
</evidence>
<comment type="caution">
    <text evidence="6">The sequence shown here is derived from an EMBL/GenBank/DDBJ whole genome shotgun (WGS) entry which is preliminary data.</text>
</comment>
<comment type="catalytic activity">
    <reaction evidence="3 4">
        <text>holo-[ACP] + malonyl-CoA = malonyl-[ACP] + CoA</text>
        <dbReference type="Rhea" id="RHEA:41792"/>
        <dbReference type="Rhea" id="RHEA-COMP:9623"/>
        <dbReference type="Rhea" id="RHEA-COMP:9685"/>
        <dbReference type="ChEBI" id="CHEBI:57287"/>
        <dbReference type="ChEBI" id="CHEBI:57384"/>
        <dbReference type="ChEBI" id="CHEBI:64479"/>
        <dbReference type="ChEBI" id="CHEBI:78449"/>
        <dbReference type="EC" id="2.3.1.39"/>
    </reaction>
</comment>
<dbReference type="EMBL" id="FOCC01000004">
    <property type="protein sequence ID" value="SEM53746.1"/>
    <property type="molecule type" value="Genomic_DNA"/>
</dbReference>
<dbReference type="EC" id="2.3.1.39" evidence="4"/>
<evidence type="ECO:0000256" key="2">
    <source>
        <dbReference type="ARBA" id="ARBA00023315"/>
    </source>
</evidence>
<dbReference type="SUPFAM" id="SSF55048">
    <property type="entry name" value="Probable ACP-binding domain of malonyl-CoA ACP transacylase"/>
    <property type="match status" value="1"/>
</dbReference>
<protein>
    <recommendedName>
        <fullName evidence="4">Malonyl CoA-acyl carrier protein transacylase</fullName>
        <ecNumber evidence="4">2.3.1.39</ecNumber>
    </recommendedName>
</protein>
<name>A0ABY1AAJ6_9LACO</name>
<organism evidence="6 7">
    <name type="scientific">Ligilactobacillus ruminis</name>
    <dbReference type="NCBI Taxonomy" id="1623"/>
    <lineage>
        <taxon>Bacteria</taxon>
        <taxon>Bacillati</taxon>
        <taxon>Bacillota</taxon>
        <taxon>Bacilli</taxon>
        <taxon>Lactobacillales</taxon>
        <taxon>Lactobacillaceae</taxon>
        <taxon>Ligilactobacillus</taxon>
    </lineage>
</organism>
<dbReference type="InterPro" id="IPR050858">
    <property type="entry name" value="Mal-CoA-ACP_Trans/PKS_FabD"/>
</dbReference>
<dbReference type="InterPro" id="IPR001227">
    <property type="entry name" value="Ac_transferase_dom_sf"/>
</dbReference>
<sequence>MTKVGLLFSGQGAQVAQMGLDFYEKAPVFKQVINQASKICGFDLVECFQDSEKLKQTRFVQPALCAFSYGVYATLKEMYSDLEIAGGIGLSLGEYPALIASGALGFEEGMKLLQKRAAFMQDDCDQCQSAMVAILNPDLDLIEKVQAEVSTSQNPVGIANYNSPKQVVVGGTVKAVKLLSDKLTGQGRMRLVSLKVNGAFHTPLFAKSAKRLKQEISKVTVKNPAFPVVSNTDQVLFTKDNIADILPRQVMNPTHFGGCVQKLSNDAAIENWIELGPGDTLLKFVKQIDRKTKRQAVDTYAKLSELSF</sequence>
<evidence type="ECO:0000256" key="3">
    <source>
        <dbReference type="ARBA" id="ARBA00048462"/>
    </source>
</evidence>
<dbReference type="PIRSF" id="PIRSF000446">
    <property type="entry name" value="Mct"/>
    <property type="match status" value="1"/>
</dbReference>
<comment type="similarity">
    <text evidence="4">Belongs to the fabD family.</text>
</comment>
<proteinExistence type="inferred from homology"/>
<dbReference type="InterPro" id="IPR024925">
    <property type="entry name" value="Malonyl_CoA-ACP_transAc"/>
</dbReference>
<gene>
    <name evidence="6" type="ORF">SAMN05216431_10428</name>
</gene>
<dbReference type="PANTHER" id="PTHR42681:SF1">
    <property type="entry name" value="MALONYL-COA-ACYL CARRIER PROTEIN TRANSACYLASE, MITOCHONDRIAL"/>
    <property type="match status" value="1"/>
</dbReference>
<reference evidence="6 7" key="1">
    <citation type="submission" date="2016-10" db="EMBL/GenBank/DDBJ databases">
        <authorList>
            <person name="Varghese N."/>
            <person name="Submissions S."/>
        </authorList>
    </citation>
    <scope>NUCLEOTIDE SEQUENCE [LARGE SCALE GENOMIC DNA]</scope>
    <source>
        <strain evidence="6 7">WC1T17</strain>
    </source>
</reference>
<dbReference type="Pfam" id="PF00698">
    <property type="entry name" value="Acyl_transf_1"/>
    <property type="match status" value="1"/>
</dbReference>
<dbReference type="InterPro" id="IPR014043">
    <property type="entry name" value="Acyl_transferase_dom"/>
</dbReference>
<evidence type="ECO:0000256" key="4">
    <source>
        <dbReference type="PIRNR" id="PIRNR000446"/>
    </source>
</evidence>
<keyword evidence="2 4" id="KW-0012">Acyltransferase</keyword>
<dbReference type="SUPFAM" id="SSF52151">
    <property type="entry name" value="FabD/lysophospholipase-like"/>
    <property type="match status" value="1"/>
</dbReference>
<evidence type="ECO:0000259" key="5">
    <source>
        <dbReference type="SMART" id="SM00827"/>
    </source>
</evidence>
<feature type="domain" description="Malonyl-CoA:ACP transacylase (MAT)" evidence="5">
    <location>
        <begin position="7"/>
        <end position="301"/>
    </location>
</feature>
<accession>A0ABY1AAJ6</accession>
<dbReference type="Proteomes" id="UP000182089">
    <property type="component" value="Unassembled WGS sequence"/>
</dbReference>
<dbReference type="Gene3D" id="3.30.70.250">
    <property type="entry name" value="Malonyl-CoA ACP transacylase, ACP-binding"/>
    <property type="match status" value="1"/>
</dbReference>